<dbReference type="SMART" id="SM00387">
    <property type="entry name" value="HATPase_c"/>
    <property type="match status" value="1"/>
</dbReference>
<evidence type="ECO:0000313" key="12">
    <source>
        <dbReference type="EMBL" id="TFD94719.1"/>
    </source>
</evidence>
<dbReference type="SMART" id="SM00388">
    <property type="entry name" value="HisKA"/>
    <property type="match status" value="1"/>
</dbReference>
<dbReference type="InterPro" id="IPR005467">
    <property type="entry name" value="His_kinase_dom"/>
</dbReference>
<dbReference type="Gene3D" id="1.10.287.130">
    <property type="match status" value="1"/>
</dbReference>
<keyword evidence="12" id="KW-0808">Transferase</keyword>
<evidence type="ECO:0000256" key="8">
    <source>
        <dbReference type="SAM" id="Phobius"/>
    </source>
</evidence>
<name>A0A4Y8KYH5_9BACT</name>
<dbReference type="PRINTS" id="PR00344">
    <property type="entry name" value="BCTRLSENSOR"/>
</dbReference>
<dbReference type="Gene3D" id="1.10.10.60">
    <property type="entry name" value="Homeodomain-like"/>
    <property type="match status" value="2"/>
</dbReference>
<dbReference type="InterPro" id="IPR036097">
    <property type="entry name" value="HisK_dim/P_sf"/>
</dbReference>
<dbReference type="InterPro" id="IPR011123">
    <property type="entry name" value="Y_Y_Y"/>
</dbReference>
<proteinExistence type="predicted"/>
<dbReference type="Gene3D" id="2.130.10.10">
    <property type="entry name" value="YVTN repeat-like/Quinoprotein amine dehydrogenase"/>
    <property type="match status" value="2"/>
</dbReference>
<dbReference type="InterPro" id="IPR004358">
    <property type="entry name" value="Sig_transdc_His_kin-like_C"/>
</dbReference>
<evidence type="ECO:0000259" key="11">
    <source>
        <dbReference type="PROSITE" id="PS50110"/>
    </source>
</evidence>
<dbReference type="SUPFAM" id="SSF63829">
    <property type="entry name" value="Calcium-dependent phosphotriesterase"/>
    <property type="match status" value="2"/>
</dbReference>
<dbReference type="InterPro" id="IPR018062">
    <property type="entry name" value="HTH_AraC-typ_CS"/>
</dbReference>
<dbReference type="Pfam" id="PF00072">
    <property type="entry name" value="Response_reg"/>
    <property type="match status" value="1"/>
</dbReference>
<dbReference type="Gene3D" id="2.60.40.10">
    <property type="entry name" value="Immunoglobulins"/>
    <property type="match status" value="1"/>
</dbReference>
<evidence type="ECO:0000259" key="10">
    <source>
        <dbReference type="PROSITE" id="PS50109"/>
    </source>
</evidence>
<reference evidence="12 13" key="1">
    <citation type="submission" date="2019-03" db="EMBL/GenBank/DDBJ databases">
        <title>San Antonio Military Medical Center submission to MRSN (WRAIR), pending publication.</title>
        <authorList>
            <person name="Blyth D.M."/>
            <person name="Mccarthy S.L."/>
            <person name="Schall S.E."/>
            <person name="Stam J.A."/>
            <person name="Ong A.C."/>
            <person name="Mcgann P.T."/>
        </authorList>
    </citation>
    <scope>NUCLEOTIDE SEQUENCE [LARGE SCALE GENOMIC DNA]</scope>
    <source>
        <strain evidence="12 13">MRSN571793</strain>
    </source>
</reference>
<dbReference type="InterPro" id="IPR011110">
    <property type="entry name" value="Reg_prop"/>
</dbReference>
<feature type="domain" description="Histidine kinase" evidence="10">
    <location>
        <begin position="840"/>
        <end position="1057"/>
    </location>
</feature>
<evidence type="ECO:0000256" key="3">
    <source>
        <dbReference type="ARBA" id="ARBA00022553"/>
    </source>
</evidence>
<dbReference type="EMBL" id="SOML01000010">
    <property type="protein sequence ID" value="TFD94719.1"/>
    <property type="molecule type" value="Genomic_DNA"/>
</dbReference>
<dbReference type="OrthoDB" id="993208at2"/>
<evidence type="ECO:0000256" key="4">
    <source>
        <dbReference type="ARBA" id="ARBA00023015"/>
    </source>
</evidence>
<dbReference type="SMART" id="SM00448">
    <property type="entry name" value="REC"/>
    <property type="match status" value="1"/>
</dbReference>
<keyword evidence="8" id="KW-0812">Transmembrane</keyword>
<sequence>MRTIRYLILFIILIFSHISDMSSNRITLNSISVIDQFPSKSVHRIIQDKDGFLWFGTDDGLCRYDGYNILVFRSDLNNPNLLTNNEITCLHEDHKNNIWIGTKRGLNILNRETLQIIEFPDKKIQEFNIQAVFCDSNGYIWIGVNSHLFRYNPETRKTTEFKNSLINQGQGVSSIYEDHSGNIWVLIWDKGIFKYEKDGKFTSYPPIGEKNIPFKMYQDNNQRYWICTYGDGVYQFDPNNRKSIYKKCVIVNNKNNEEEKIFFSIVQDNTYGYLWLMSLSGIYALHCNKDNQIQQVDVSYLFKKTNNLFNEIIKDIDGNLWIAAYDEGVFSLNFNKPIIYNLPFSDILNSIGVVPNITAIYKDYDNILWINQDRVGLIFYNQKTNKAKTYKDFIDLKNLSFLENVSCLKSFSNTEVWAGAGNEAKIAVIEKNNKDFHLKNIIDLNNHNNAHEVGIKKIFRDNNHNLFVIGQRHVYIKTHQTKKFNLLPSELSNITNITEDQDGNIWMSSSQNGFYRVNINSSKTIPDVKITNYNKRTSKLVSNNIHSICCDKENNVWLGSKEGNIILYNKQEAKFEDYSNELRMTGEAVLDIFADNNNNIWVTTNKKVISYNKSIKSSREYSIYDDLIVNSFRSGSYFIDKDSNMLYFGGNRGLCIFKSPDFEKKNINSKVIISDVSINGQSLLVGLNNNKFEVISQKLALSPDDRNIELSFTTFDYTYQGKVLYAYKMEGVDDDWIYTNRQFAHYNQLKKGNHIFRVKATDENGIWNTQIATLSIYKAPAFYETWWAYTLYILIFLILAYYMYRIIRQRIQLQQELKIAQIEKEKSEELTQVKLKYFTNISHDLLTPLTVISCLIDDIETLLAPEIHQFSIMRANVNRLKRLLRQVLDFRKMESGNMKLRVTNGEISTFIKDIYLNNFIPLFEKKKIDFFFFSEPESILGYFDADKIDKIVYNLLSNALKFTEEGGKIELRLQLCKQSNHNCISIIVADNGIGISSENIKNIFTRFYDDRSIDTGQTNGIGLSLTRDLAELHHGQISVESKENIGSTFTVIIPIDKSVFDESELDNHLLRKKIVKEKYNDIPIELSTSENKIREDINLLLVEDNDQILQTMKNILQKRYNVFIASNGVAAIKEVRDNNIDIIVSDVMMPQLDGLELCRIIKSDINTSDIPILLLTAKSSIEDRIDCYDAGADGYISKPFDLKLLVARINNFLANKKKRQTEFKNNIGINISVLEYPSLDERFLNKAMSIIEEHLSDTSFDLELFSQAMNMSKSSLYRKIKSMTGFSSNDFIRNIRLKHACQMLKDKSITISEVAYATGFSDQRYFAKCFKNEFNMTPSQYQQQ</sequence>
<dbReference type="SMART" id="SM00342">
    <property type="entry name" value="HTH_ARAC"/>
    <property type="match status" value="1"/>
</dbReference>
<dbReference type="InterPro" id="IPR036890">
    <property type="entry name" value="HATPase_C_sf"/>
</dbReference>
<dbReference type="GO" id="GO:0000155">
    <property type="term" value="F:phosphorelay sensor kinase activity"/>
    <property type="evidence" value="ECO:0007669"/>
    <property type="project" value="InterPro"/>
</dbReference>
<dbReference type="Gene3D" id="3.30.565.10">
    <property type="entry name" value="Histidine kinase-like ATPase, C-terminal domain"/>
    <property type="match status" value="1"/>
</dbReference>
<dbReference type="InterPro" id="IPR003661">
    <property type="entry name" value="HisK_dim/P_dom"/>
</dbReference>
<dbReference type="STRING" id="1121485.GCA_000426485_01720"/>
<dbReference type="SUPFAM" id="SSF46689">
    <property type="entry name" value="Homeodomain-like"/>
    <property type="match status" value="1"/>
</dbReference>
<evidence type="ECO:0000256" key="5">
    <source>
        <dbReference type="ARBA" id="ARBA00023125"/>
    </source>
</evidence>
<feature type="modified residue" description="4-aspartylphosphate" evidence="7">
    <location>
        <position position="1146"/>
    </location>
</feature>
<dbReference type="PROSITE" id="PS50110">
    <property type="entry name" value="RESPONSE_REGULATORY"/>
    <property type="match status" value="1"/>
</dbReference>
<keyword evidence="13" id="KW-1185">Reference proteome</keyword>
<dbReference type="InterPro" id="IPR003594">
    <property type="entry name" value="HATPase_dom"/>
</dbReference>
<evidence type="ECO:0000259" key="9">
    <source>
        <dbReference type="PROSITE" id="PS01124"/>
    </source>
</evidence>
<comment type="catalytic activity">
    <reaction evidence="1">
        <text>ATP + protein L-histidine = ADP + protein N-phospho-L-histidine.</text>
        <dbReference type="EC" id="2.7.13.3"/>
    </reaction>
</comment>
<dbReference type="SUPFAM" id="SSF55874">
    <property type="entry name" value="ATPase domain of HSP90 chaperone/DNA topoisomerase II/histidine kinase"/>
    <property type="match status" value="1"/>
</dbReference>
<dbReference type="InterPro" id="IPR015943">
    <property type="entry name" value="WD40/YVTN_repeat-like_dom_sf"/>
</dbReference>
<dbReference type="CDD" id="cd17574">
    <property type="entry name" value="REC_OmpR"/>
    <property type="match status" value="1"/>
</dbReference>
<protein>
    <recommendedName>
        <fullName evidence="2">histidine kinase</fullName>
        <ecNumber evidence="2">2.7.13.3</ecNumber>
    </recommendedName>
</protein>
<dbReference type="Pfam" id="PF12833">
    <property type="entry name" value="HTH_18"/>
    <property type="match status" value="1"/>
</dbReference>
<organism evidence="12 13">
    <name type="scientific">Dysgonomonas capnocytophagoides</name>
    <dbReference type="NCBI Taxonomy" id="45254"/>
    <lineage>
        <taxon>Bacteria</taxon>
        <taxon>Pseudomonadati</taxon>
        <taxon>Bacteroidota</taxon>
        <taxon>Bacteroidia</taxon>
        <taxon>Bacteroidales</taxon>
        <taxon>Dysgonomonadaceae</taxon>
        <taxon>Dysgonomonas</taxon>
    </lineage>
</organism>
<dbReference type="PANTHER" id="PTHR43547">
    <property type="entry name" value="TWO-COMPONENT HISTIDINE KINASE"/>
    <property type="match status" value="1"/>
</dbReference>
<feature type="domain" description="HTH araC/xylS-type" evidence="9">
    <location>
        <begin position="1245"/>
        <end position="1344"/>
    </location>
</feature>
<dbReference type="RefSeq" id="WP_134437107.1">
    <property type="nucleotide sequence ID" value="NZ_SOML01000010.1"/>
</dbReference>
<dbReference type="PROSITE" id="PS50109">
    <property type="entry name" value="HIS_KIN"/>
    <property type="match status" value="1"/>
</dbReference>
<keyword evidence="8" id="KW-0472">Membrane</keyword>
<dbReference type="GO" id="GO:0043565">
    <property type="term" value="F:sequence-specific DNA binding"/>
    <property type="evidence" value="ECO:0007669"/>
    <property type="project" value="InterPro"/>
</dbReference>
<dbReference type="Pfam" id="PF02518">
    <property type="entry name" value="HATPase_c"/>
    <property type="match status" value="1"/>
</dbReference>
<dbReference type="PANTHER" id="PTHR43547:SF2">
    <property type="entry name" value="HYBRID SIGNAL TRANSDUCTION HISTIDINE KINASE C"/>
    <property type="match status" value="1"/>
</dbReference>
<gene>
    <name evidence="12" type="ORF">E2605_15270</name>
</gene>
<dbReference type="GO" id="GO:0003700">
    <property type="term" value="F:DNA-binding transcription factor activity"/>
    <property type="evidence" value="ECO:0007669"/>
    <property type="project" value="InterPro"/>
</dbReference>
<accession>A0A4Y8KYH5</accession>
<evidence type="ECO:0000256" key="1">
    <source>
        <dbReference type="ARBA" id="ARBA00000085"/>
    </source>
</evidence>
<dbReference type="PROSITE" id="PS01124">
    <property type="entry name" value="HTH_ARAC_FAMILY_2"/>
    <property type="match status" value="1"/>
</dbReference>
<dbReference type="InterPro" id="IPR013783">
    <property type="entry name" value="Ig-like_fold"/>
</dbReference>
<keyword evidence="8" id="KW-1133">Transmembrane helix</keyword>
<keyword evidence="4" id="KW-0805">Transcription regulation</keyword>
<dbReference type="PROSITE" id="PS00041">
    <property type="entry name" value="HTH_ARAC_FAMILY_1"/>
    <property type="match status" value="1"/>
</dbReference>
<feature type="transmembrane region" description="Helical" evidence="8">
    <location>
        <begin position="786"/>
        <end position="804"/>
    </location>
</feature>
<dbReference type="InterPro" id="IPR018060">
    <property type="entry name" value="HTH_AraC"/>
</dbReference>
<dbReference type="Pfam" id="PF00512">
    <property type="entry name" value="HisKA"/>
    <property type="match status" value="1"/>
</dbReference>
<dbReference type="Proteomes" id="UP000297861">
    <property type="component" value="Unassembled WGS sequence"/>
</dbReference>
<keyword evidence="3 7" id="KW-0597">Phosphoprotein</keyword>
<evidence type="ECO:0000313" key="13">
    <source>
        <dbReference type="Proteomes" id="UP000297861"/>
    </source>
</evidence>
<dbReference type="SUPFAM" id="SSF47384">
    <property type="entry name" value="Homodimeric domain of signal transducing histidine kinase"/>
    <property type="match status" value="1"/>
</dbReference>
<dbReference type="FunFam" id="1.10.10.60:FF:000284">
    <property type="entry name" value="Two-component system sensor histidine kinase/response regulator"/>
    <property type="match status" value="1"/>
</dbReference>
<evidence type="ECO:0000256" key="2">
    <source>
        <dbReference type="ARBA" id="ARBA00012438"/>
    </source>
</evidence>
<dbReference type="InterPro" id="IPR009057">
    <property type="entry name" value="Homeodomain-like_sf"/>
</dbReference>
<keyword evidence="6" id="KW-0804">Transcription</keyword>
<dbReference type="EC" id="2.7.13.3" evidence="2"/>
<dbReference type="CDD" id="cd00075">
    <property type="entry name" value="HATPase"/>
    <property type="match status" value="1"/>
</dbReference>
<dbReference type="InterPro" id="IPR001789">
    <property type="entry name" value="Sig_transdc_resp-reg_receiver"/>
</dbReference>
<dbReference type="CDD" id="cd00082">
    <property type="entry name" value="HisKA"/>
    <property type="match status" value="1"/>
</dbReference>
<dbReference type="SUPFAM" id="SSF52172">
    <property type="entry name" value="CheY-like"/>
    <property type="match status" value="1"/>
</dbReference>
<dbReference type="InterPro" id="IPR011006">
    <property type="entry name" value="CheY-like_superfamily"/>
</dbReference>
<keyword evidence="12" id="KW-0418">Kinase</keyword>
<dbReference type="Gene3D" id="3.40.50.2300">
    <property type="match status" value="1"/>
</dbReference>
<keyword evidence="5" id="KW-0238">DNA-binding</keyword>
<evidence type="ECO:0000256" key="7">
    <source>
        <dbReference type="PROSITE-ProRule" id="PRU00169"/>
    </source>
</evidence>
<dbReference type="Pfam" id="PF07494">
    <property type="entry name" value="Reg_prop"/>
    <property type="match status" value="3"/>
</dbReference>
<dbReference type="SUPFAM" id="SSF101898">
    <property type="entry name" value="NHL repeat"/>
    <property type="match status" value="1"/>
</dbReference>
<dbReference type="Pfam" id="PF07495">
    <property type="entry name" value="Y_Y_Y"/>
    <property type="match status" value="1"/>
</dbReference>
<comment type="caution">
    <text evidence="12">The sequence shown here is derived from an EMBL/GenBank/DDBJ whole genome shotgun (WGS) entry which is preliminary data.</text>
</comment>
<feature type="domain" description="Response regulatory" evidence="11">
    <location>
        <begin position="1098"/>
        <end position="1213"/>
    </location>
</feature>
<evidence type="ECO:0000256" key="6">
    <source>
        <dbReference type="ARBA" id="ARBA00023163"/>
    </source>
</evidence>